<dbReference type="Proteomes" id="UP000324159">
    <property type="component" value="Unassembled WGS sequence"/>
</dbReference>
<keyword evidence="7" id="KW-0653">Protein transport</keyword>
<dbReference type="EMBL" id="VNIB01000010">
    <property type="protein sequence ID" value="TYO97565.1"/>
    <property type="molecule type" value="Genomic_DNA"/>
</dbReference>
<dbReference type="InterPro" id="IPR049371">
    <property type="entry name" value="GspD-like_N0"/>
</dbReference>
<evidence type="ECO:0000256" key="4">
    <source>
        <dbReference type="ARBA" id="ARBA00022452"/>
    </source>
</evidence>
<evidence type="ECO:0000259" key="15">
    <source>
        <dbReference type="Pfam" id="PF21305"/>
    </source>
</evidence>
<evidence type="ECO:0000256" key="12">
    <source>
        <dbReference type="SAM" id="SignalP"/>
    </source>
</evidence>
<dbReference type="PROSITE" id="PS00875">
    <property type="entry name" value="T2SP_D"/>
    <property type="match status" value="1"/>
</dbReference>
<dbReference type="PANTHER" id="PTHR30332:SF24">
    <property type="entry name" value="SECRETIN GSPD-RELATED"/>
    <property type="match status" value="1"/>
</dbReference>
<evidence type="ECO:0000259" key="14">
    <source>
        <dbReference type="Pfam" id="PF03958"/>
    </source>
</evidence>
<feature type="chain" id="PRO_5022769841" evidence="12">
    <location>
        <begin position="29"/>
        <end position="682"/>
    </location>
</feature>
<evidence type="ECO:0000256" key="1">
    <source>
        <dbReference type="ARBA" id="ARBA00004442"/>
    </source>
</evidence>
<protein>
    <submittedName>
        <fullName evidence="16">General secretion pathway protein D</fullName>
    </submittedName>
</protein>
<feature type="region of interest" description="Disordered" evidence="11">
    <location>
        <begin position="311"/>
        <end position="330"/>
    </location>
</feature>
<keyword evidence="9" id="KW-0998">Cell outer membrane</keyword>
<evidence type="ECO:0000256" key="9">
    <source>
        <dbReference type="ARBA" id="ARBA00023237"/>
    </source>
</evidence>
<dbReference type="RefSeq" id="WP_148896462.1">
    <property type="nucleotide sequence ID" value="NZ_VNIB01000010.1"/>
</dbReference>
<evidence type="ECO:0000256" key="3">
    <source>
        <dbReference type="ARBA" id="ARBA00022448"/>
    </source>
</evidence>
<dbReference type="OrthoDB" id="9775455at2"/>
<dbReference type="Pfam" id="PF21305">
    <property type="entry name" value="type_II_gspD_N0"/>
    <property type="match status" value="1"/>
</dbReference>
<dbReference type="InterPro" id="IPR038591">
    <property type="entry name" value="NolW-like_sf"/>
</dbReference>
<comment type="subcellular location">
    <subcellularLocation>
        <location evidence="1 10">Cell outer membrane</location>
    </subcellularLocation>
</comment>
<evidence type="ECO:0000256" key="11">
    <source>
        <dbReference type="SAM" id="MobiDB-lite"/>
    </source>
</evidence>
<dbReference type="InterPro" id="IPR005644">
    <property type="entry name" value="NolW-like"/>
</dbReference>
<evidence type="ECO:0000256" key="6">
    <source>
        <dbReference type="ARBA" id="ARBA00022729"/>
    </source>
</evidence>
<feature type="region of interest" description="Disordered" evidence="11">
    <location>
        <begin position="650"/>
        <end position="682"/>
    </location>
</feature>
<dbReference type="InterPro" id="IPR001775">
    <property type="entry name" value="GspD/PilQ"/>
</dbReference>
<feature type="signal peptide" evidence="12">
    <location>
        <begin position="1"/>
        <end position="28"/>
    </location>
</feature>
<evidence type="ECO:0000256" key="10">
    <source>
        <dbReference type="RuleBase" id="RU004004"/>
    </source>
</evidence>
<dbReference type="InterPro" id="IPR050810">
    <property type="entry name" value="Bact_Secretion_Sys_Channel"/>
</dbReference>
<dbReference type="NCBIfam" id="TIGR02517">
    <property type="entry name" value="type_II_gspD"/>
    <property type="match status" value="1"/>
</dbReference>
<accession>A0A5D3WJ96</accession>
<feature type="domain" description="GspD-like N0" evidence="15">
    <location>
        <begin position="39"/>
        <end position="108"/>
    </location>
</feature>
<dbReference type="GO" id="GO:0015628">
    <property type="term" value="P:protein secretion by the type II secretion system"/>
    <property type="evidence" value="ECO:0007669"/>
    <property type="project" value="InterPro"/>
</dbReference>
<dbReference type="InterPro" id="IPR004846">
    <property type="entry name" value="T2SS/T3SS_dom"/>
</dbReference>
<comment type="caution">
    <text evidence="16">The sequence shown here is derived from an EMBL/GenBank/DDBJ whole genome shotgun (WGS) entry which is preliminary data.</text>
</comment>
<dbReference type="Pfam" id="PF03958">
    <property type="entry name" value="Secretin_N"/>
    <property type="match status" value="3"/>
</dbReference>
<feature type="domain" description="NolW-like" evidence="14">
    <location>
        <begin position="133"/>
        <end position="192"/>
    </location>
</feature>
<dbReference type="Gene3D" id="3.30.1370.120">
    <property type="match status" value="3"/>
</dbReference>
<proteinExistence type="inferred from homology"/>
<dbReference type="AlphaFoldDB" id="A0A5D3WJ96"/>
<sequence length="682" mass="72584">MYRIFCGIVPSLVLAVCLTTLSPTPAAAAVADSEESISLDFRDVELTELIETMAELTGRNFIYDETVRGKVTIISPGGMSLDEAYQLFLTVLNVKGYTVVPSGKANKIVQIKNAARDNLPVVGAGDRSAAYVTRMVRLTYGNATELAGLLASLIPKTGSIVAYAPSNTLVITDSGSNIDRLVKIIEVLDVPSGPDQMEIFTLRHADAEEVARVVNSVLGGTGAVSRRARAGQNIKVAGQTGGGRAIGFKRTNSLIVLADRERMEMVRGLIARLDAEPLQERSNINVYYLENADAETLAKTLNEILTGMRATATSTPAKPGQKAPATRGPVSITADKPTNALLINASPEDYALLKGIIRQLDVRRKQVFVEALILELSMDATREVGVALQGAVDIHGHSAVFGTSNLNSTSTGLTSLAPDPNVGNGQLPSLLSQTINGLLLGGLFSPITTKGPDGSLITIPAFSALIQLSEKTSDVNILSAPRLLTSDNEEAEIIVGSNVPVITSRLTDTGGTGLAQSVAVERQDVALTLRFTPQITEGDLVRLNVFQEITDIADNSVGNINEVGPTFTKRQLRNTVLARNGQTIVLGGLIGTNIKSTESKVPLLGDIPLLGRLFRSSGTTEQKTNLLVFITPHIIRDSADLAEITRKSRLTGSSMQTEALRRSIPPDSLMTELPPPAEDENP</sequence>
<dbReference type="PRINTS" id="PR01032">
    <property type="entry name" value="PHAGEIV"/>
</dbReference>
<keyword evidence="17" id="KW-1185">Reference proteome</keyword>
<evidence type="ECO:0000256" key="2">
    <source>
        <dbReference type="ARBA" id="ARBA00006980"/>
    </source>
</evidence>
<dbReference type="GO" id="GO:0009279">
    <property type="term" value="C:cell outer membrane"/>
    <property type="evidence" value="ECO:0007669"/>
    <property type="project" value="UniProtKB-SubCell"/>
</dbReference>
<keyword evidence="6 12" id="KW-0732">Signal</keyword>
<comment type="similarity">
    <text evidence="2">Belongs to the bacterial secretin family. GSP D subfamily.</text>
</comment>
<evidence type="ECO:0000256" key="7">
    <source>
        <dbReference type="ARBA" id="ARBA00022927"/>
    </source>
</evidence>
<feature type="domain" description="Type II/III secretion system secretin-like" evidence="13">
    <location>
        <begin position="470"/>
        <end position="636"/>
    </location>
</feature>
<reference evidence="16 17" key="1">
    <citation type="submission" date="2019-07" db="EMBL/GenBank/DDBJ databases">
        <title>Genomic Encyclopedia of Type Strains, Phase IV (KMG-IV): sequencing the most valuable type-strain genomes for metagenomic binning, comparative biology and taxonomic classification.</title>
        <authorList>
            <person name="Goeker M."/>
        </authorList>
    </citation>
    <scope>NUCLEOTIDE SEQUENCE [LARGE SCALE GENOMIC DNA]</scope>
    <source>
        <strain evidence="16 17">SS015</strain>
    </source>
</reference>
<evidence type="ECO:0000313" key="16">
    <source>
        <dbReference type="EMBL" id="TYO97565.1"/>
    </source>
</evidence>
<feature type="domain" description="NolW-like" evidence="14">
    <location>
        <begin position="198"/>
        <end position="279"/>
    </location>
</feature>
<keyword evidence="8" id="KW-0472">Membrane</keyword>
<dbReference type="GO" id="GO:0015627">
    <property type="term" value="C:type II protein secretion system complex"/>
    <property type="evidence" value="ECO:0007669"/>
    <property type="project" value="InterPro"/>
</dbReference>
<evidence type="ECO:0000256" key="5">
    <source>
        <dbReference type="ARBA" id="ARBA00022692"/>
    </source>
</evidence>
<organism evidence="16 17">
    <name type="scientific">Geothermobacter ehrlichii</name>
    <dbReference type="NCBI Taxonomy" id="213224"/>
    <lineage>
        <taxon>Bacteria</taxon>
        <taxon>Pseudomonadati</taxon>
        <taxon>Thermodesulfobacteriota</taxon>
        <taxon>Desulfuromonadia</taxon>
        <taxon>Desulfuromonadales</taxon>
        <taxon>Geothermobacteraceae</taxon>
        <taxon>Geothermobacter</taxon>
    </lineage>
</organism>
<gene>
    <name evidence="16" type="ORF">EDC39_110105</name>
</gene>
<keyword evidence="5" id="KW-0812">Transmembrane</keyword>
<evidence type="ECO:0000256" key="8">
    <source>
        <dbReference type="ARBA" id="ARBA00023136"/>
    </source>
</evidence>
<keyword evidence="4" id="KW-1134">Transmembrane beta strand</keyword>
<dbReference type="InterPro" id="IPR004845">
    <property type="entry name" value="T2SS_GspD_CS"/>
</dbReference>
<dbReference type="Pfam" id="PF00263">
    <property type="entry name" value="Secretin"/>
    <property type="match status" value="1"/>
</dbReference>
<dbReference type="PANTHER" id="PTHR30332">
    <property type="entry name" value="PROBABLE GENERAL SECRETION PATHWAY PROTEIN D"/>
    <property type="match status" value="1"/>
</dbReference>
<keyword evidence="3 10" id="KW-0813">Transport</keyword>
<dbReference type="PRINTS" id="PR00811">
    <property type="entry name" value="BCTERIALGSPD"/>
</dbReference>
<dbReference type="InterPro" id="IPR013356">
    <property type="entry name" value="T2SS_GspD"/>
</dbReference>
<name>A0A5D3WJ96_9BACT</name>
<feature type="domain" description="NolW-like" evidence="14">
    <location>
        <begin position="286"/>
        <end position="366"/>
    </location>
</feature>
<evidence type="ECO:0000259" key="13">
    <source>
        <dbReference type="Pfam" id="PF00263"/>
    </source>
</evidence>
<evidence type="ECO:0000313" key="17">
    <source>
        <dbReference type="Proteomes" id="UP000324159"/>
    </source>
</evidence>